<dbReference type="Proteomes" id="UP000254492">
    <property type="component" value="Unassembled WGS sequence"/>
</dbReference>
<name>A0ABX9I2K3_9LACO</name>
<dbReference type="Pfam" id="PF01790">
    <property type="entry name" value="LGT"/>
    <property type="match status" value="1"/>
</dbReference>
<sequence>MILIYVSLYSVGRFWIEGLRTDSLMLTANL</sequence>
<accession>A0ABX9I2K3</accession>
<comment type="caution">
    <text evidence="1">The sequence shown here is derived from an EMBL/GenBank/DDBJ whole genome shotgun (WGS) entry which is preliminary data.</text>
</comment>
<keyword evidence="2" id="KW-1185">Reference proteome</keyword>
<organism evidence="1 2">
    <name type="scientific">Weissella thailandensis</name>
    <dbReference type="NCBI Taxonomy" id="89061"/>
    <lineage>
        <taxon>Bacteria</taxon>
        <taxon>Bacillati</taxon>
        <taxon>Bacillota</taxon>
        <taxon>Bacilli</taxon>
        <taxon>Lactobacillales</taxon>
        <taxon>Lactobacillaceae</taxon>
        <taxon>Weissella</taxon>
    </lineage>
</organism>
<reference evidence="1 2" key="1">
    <citation type="submission" date="2018-07" db="EMBL/GenBank/DDBJ databases">
        <title>Genome-based reclassification of Weissella jogaejeotgali as Weissella thailandensis.</title>
        <authorList>
            <person name="Chun J."/>
            <person name="Kim B.-Y."/>
            <person name="Kwak M.-J."/>
        </authorList>
    </citation>
    <scope>NUCLEOTIDE SEQUENCE [LARGE SCALE GENOMIC DNA]</scope>
    <source>
        <strain evidence="1 2">KCTC 3751</strain>
    </source>
</reference>
<evidence type="ECO:0000313" key="2">
    <source>
        <dbReference type="Proteomes" id="UP000254492"/>
    </source>
</evidence>
<evidence type="ECO:0000313" key="1">
    <source>
        <dbReference type="EMBL" id="RDS58832.1"/>
    </source>
</evidence>
<dbReference type="InterPro" id="IPR001640">
    <property type="entry name" value="Lgt"/>
</dbReference>
<gene>
    <name evidence="1" type="ORF">DWV05_09025</name>
</gene>
<dbReference type="EMBL" id="QRAY01000020">
    <property type="protein sequence ID" value="RDS58832.1"/>
    <property type="molecule type" value="Genomic_DNA"/>
</dbReference>
<protein>
    <submittedName>
        <fullName evidence="1">Uncharacterized protein</fullName>
    </submittedName>
</protein>
<proteinExistence type="predicted"/>